<accession>A0A7G7GDS9</accession>
<gene>
    <name evidence="1" type="ORF">HUW51_22310</name>
</gene>
<name>A0A7G7GDS9_9BACT</name>
<dbReference type="RefSeq" id="WP_185271804.1">
    <property type="nucleotide sequence ID" value="NZ_CP055156.1"/>
</dbReference>
<dbReference type="KEGG" id="aswu:HUW51_22310"/>
<dbReference type="AlphaFoldDB" id="A0A7G7GDS9"/>
<keyword evidence="2" id="KW-1185">Reference proteome</keyword>
<organism evidence="1 2">
    <name type="scientific">Adhaeribacter swui</name>
    <dbReference type="NCBI Taxonomy" id="2086471"/>
    <lineage>
        <taxon>Bacteria</taxon>
        <taxon>Pseudomonadati</taxon>
        <taxon>Bacteroidota</taxon>
        <taxon>Cytophagia</taxon>
        <taxon>Cytophagales</taxon>
        <taxon>Hymenobacteraceae</taxon>
        <taxon>Adhaeribacter</taxon>
    </lineage>
</organism>
<dbReference type="Proteomes" id="UP000515237">
    <property type="component" value="Chromosome"/>
</dbReference>
<reference evidence="1 2" key="1">
    <citation type="journal article" date="2018" name="Int. J. Syst. Evol. Microbiol.">
        <title>Adhaeribacter swui sp. nov., isolated from wet mud.</title>
        <authorList>
            <person name="Kim D.U."/>
            <person name="Kim K.W."/>
            <person name="Kang M.S."/>
            <person name="Kim J.Y."/>
            <person name="Jang J.H."/>
            <person name="Kim M.K."/>
        </authorList>
    </citation>
    <scope>NUCLEOTIDE SEQUENCE [LARGE SCALE GENOMIC DNA]</scope>
    <source>
        <strain evidence="1 2">KCTC 52873</strain>
    </source>
</reference>
<evidence type="ECO:0000313" key="1">
    <source>
        <dbReference type="EMBL" id="QNF35313.1"/>
    </source>
</evidence>
<sequence>MNDIVNRVAESSLITINLEELIHSGERVVYDIKDNLFMGLILKEKDFRAFIKENDWSTYSGKNVAIINSAEAIVPTWAYMLVATKLQKYANRYVFGTLENLEQTLIQDAIAQINADNYREARLVIKGCSNMQIPNYAYVEIMHKLLPVANSIMYGEPCSTVPIYKKPKP</sequence>
<dbReference type="EMBL" id="CP055156">
    <property type="protein sequence ID" value="QNF35313.1"/>
    <property type="molecule type" value="Genomic_DNA"/>
</dbReference>
<dbReference type="Pfam" id="PF10652">
    <property type="entry name" value="DUF2480"/>
    <property type="match status" value="1"/>
</dbReference>
<protein>
    <submittedName>
        <fullName evidence="1">DUF2480 family protein</fullName>
    </submittedName>
</protein>
<evidence type="ECO:0000313" key="2">
    <source>
        <dbReference type="Proteomes" id="UP000515237"/>
    </source>
</evidence>
<dbReference type="InterPro" id="IPR018914">
    <property type="entry name" value="DUF2480"/>
</dbReference>
<proteinExistence type="predicted"/>